<dbReference type="InterPro" id="IPR011701">
    <property type="entry name" value="MFS"/>
</dbReference>
<evidence type="ECO:0000259" key="8">
    <source>
        <dbReference type="PROSITE" id="PS50850"/>
    </source>
</evidence>
<keyword evidence="4" id="KW-0769">Symport</keyword>
<dbReference type="PANTHER" id="PTHR11662:SF279">
    <property type="entry name" value="VOLTAGE-GATED PURINE NUCLEOTIDE UNIPORTER SLC17A9"/>
    <property type="match status" value="1"/>
</dbReference>
<dbReference type="InterPro" id="IPR036259">
    <property type="entry name" value="MFS_trans_sf"/>
</dbReference>
<sequence length="423" mass="46151">MTEDIQMKVNLSLGSSSPGRLWSREERRLWLGTLMAGCATVYATRMVMPLCVVAIGKEQGWSKTDSGSVLSAFFWGYTLTQVMGGYLSDKLGGGRVMTTAAIGWAVITFWTPHLFHWFPGKSSVLTVAIISRVLIGAFQGVHFPSMSSILSRHVPEEQRAFSFAFSACGAHMGSMFAGSIGSLLMERFGWTSPFHLMALERRKNRVLSVHDDLSADIGSNDNTRVPWVTLFTTGAFWALLIGQFCKNTMFFILISWLPTYFVDTYPDAKGWVFNVIPWATGIPATLLSGIIADRLIARGCSTTFIRKLMATVALCGPAFFLLVLSATKTFEGALFCMAAAVGCCGFHSSGILVNPQDIAPRYSGSVFGFMNTAGAIPGFVGVYMAGYILETTHSWNAVFSQTACVCLFGWLIFIIFGTGKKVI</sequence>
<dbReference type="Gene3D" id="1.20.1250.20">
    <property type="entry name" value="MFS general substrate transporter like domains"/>
    <property type="match status" value="2"/>
</dbReference>
<evidence type="ECO:0000256" key="6">
    <source>
        <dbReference type="ARBA" id="ARBA00023136"/>
    </source>
</evidence>
<keyword evidence="10" id="KW-1185">Reference proteome</keyword>
<evidence type="ECO:0000313" key="9">
    <source>
        <dbReference type="EMBL" id="KAK2141616.1"/>
    </source>
</evidence>
<dbReference type="GO" id="GO:0015867">
    <property type="term" value="P:ATP transport"/>
    <property type="evidence" value="ECO:0007669"/>
    <property type="project" value="TreeGrafter"/>
</dbReference>
<evidence type="ECO:0000256" key="5">
    <source>
        <dbReference type="ARBA" id="ARBA00022989"/>
    </source>
</evidence>
<dbReference type="GO" id="GO:0016020">
    <property type="term" value="C:membrane"/>
    <property type="evidence" value="ECO:0007669"/>
    <property type="project" value="UniProtKB-SubCell"/>
</dbReference>
<feature type="transmembrane region" description="Helical" evidence="7">
    <location>
        <begin position="304"/>
        <end position="326"/>
    </location>
</feature>
<organism evidence="9 10">
    <name type="scientific">Paralvinella palmiformis</name>
    <dbReference type="NCBI Taxonomy" id="53620"/>
    <lineage>
        <taxon>Eukaryota</taxon>
        <taxon>Metazoa</taxon>
        <taxon>Spiralia</taxon>
        <taxon>Lophotrochozoa</taxon>
        <taxon>Annelida</taxon>
        <taxon>Polychaeta</taxon>
        <taxon>Sedentaria</taxon>
        <taxon>Canalipalpata</taxon>
        <taxon>Terebellida</taxon>
        <taxon>Terebelliformia</taxon>
        <taxon>Alvinellidae</taxon>
        <taxon>Paralvinella</taxon>
    </lineage>
</organism>
<dbReference type="InterPro" id="IPR020846">
    <property type="entry name" value="MFS_dom"/>
</dbReference>
<dbReference type="InterPro" id="IPR050382">
    <property type="entry name" value="MFS_Na/Anion_cotransporter"/>
</dbReference>
<feature type="transmembrane region" description="Helical" evidence="7">
    <location>
        <begin position="271"/>
        <end position="292"/>
    </location>
</feature>
<dbReference type="CDD" id="cd17380">
    <property type="entry name" value="MFS_SLC17A9_like"/>
    <property type="match status" value="1"/>
</dbReference>
<feature type="transmembrane region" description="Helical" evidence="7">
    <location>
        <begin position="366"/>
        <end position="389"/>
    </location>
</feature>
<feature type="transmembrane region" description="Helical" evidence="7">
    <location>
        <begin position="99"/>
        <end position="118"/>
    </location>
</feature>
<protein>
    <recommendedName>
        <fullName evidence="8">Major facilitator superfamily (MFS) profile domain-containing protein</fullName>
    </recommendedName>
</protein>
<comment type="subcellular location">
    <subcellularLocation>
        <location evidence="1">Membrane</location>
        <topology evidence="1">Multi-pass membrane protein</topology>
    </subcellularLocation>
</comment>
<evidence type="ECO:0000256" key="7">
    <source>
        <dbReference type="SAM" id="Phobius"/>
    </source>
</evidence>
<dbReference type="FunFam" id="1.20.1250.20:FF:000003">
    <property type="entry name" value="Solute carrier family 17 member 3"/>
    <property type="match status" value="1"/>
</dbReference>
<reference evidence="9" key="1">
    <citation type="journal article" date="2023" name="Mol. Biol. Evol.">
        <title>Third-Generation Sequencing Reveals the Adaptive Role of the Epigenome in Three Deep-Sea Polychaetes.</title>
        <authorList>
            <person name="Perez M."/>
            <person name="Aroh O."/>
            <person name="Sun Y."/>
            <person name="Lan Y."/>
            <person name="Juniper S.K."/>
            <person name="Young C.R."/>
            <person name="Angers B."/>
            <person name="Qian P.Y."/>
        </authorList>
    </citation>
    <scope>NUCLEOTIDE SEQUENCE</scope>
    <source>
        <strain evidence="9">P08H-3</strain>
    </source>
</reference>
<keyword evidence="6 7" id="KW-0472">Membrane</keyword>
<keyword evidence="5 7" id="KW-1133">Transmembrane helix</keyword>
<dbReference type="InterPro" id="IPR044777">
    <property type="entry name" value="SLC17A9-like"/>
</dbReference>
<evidence type="ECO:0000256" key="2">
    <source>
        <dbReference type="ARBA" id="ARBA00022448"/>
    </source>
</evidence>
<dbReference type="EMBL" id="JAODUP010001068">
    <property type="protein sequence ID" value="KAK2141616.1"/>
    <property type="molecule type" value="Genomic_DNA"/>
</dbReference>
<dbReference type="AlphaFoldDB" id="A0AAD9IVC1"/>
<feature type="transmembrane region" description="Helical" evidence="7">
    <location>
        <begin position="163"/>
        <end position="185"/>
    </location>
</feature>
<evidence type="ECO:0000256" key="3">
    <source>
        <dbReference type="ARBA" id="ARBA00022692"/>
    </source>
</evidence>
<comment type="caution">
    <text evidence="9">The sequence shown here is derived from an EMBL/GenBank/DDBJ whole genome shotgun (WGS) entry which is preliminary data.</text>
</comment>
<dbReference type="PROSITE" id="PS50850">
    <property type="entry name" value="MFS"/>
    <property type="match status" value="1"/>
</dbReference>
<accession>A0AAD9IVC1</accession>
<evidence type="ECO:0000313" key="10">
    <source>
        <dbReference type="Proteomes" id="UP001208570"/>
    </source>
</evidence>
<keyword evidence="3 7" id="KW-0812">Transmembrane</keyword>
<feature type="domain" description="Major facilitator superfamily (MFS) profile" evidence="8">
    <location>
        <begin position="29"/>
        <end position="421"/>
    </location>
</feature>
<dbReference type="FunFam" id="1.20.1250.20:FF:000059">
    <property type="entry name" value="Solute carrier family 17 member 9"/>
    <property type="match status" value="1"/>
</dbReference>
<proteinExistence type="predicted"/>
<evidence type="ECO:0000256" key="1">
    <source>
        <dbReference type="ARBA" id="ARBA00004141"/>
    </source>
</evidence>
<dbReference type="Proteomes" id="UP001208570">
    <property type="component" value="Unassembled WGS sequence"/>
</dbReference>
<dbReference type="Pfam" id="PF07690">
    <property type="entry name" value="MFS_1"/>
    <property type="match status" value="2"/>
</dbReference>
<feature type="transmembrane region" description="Helical" evidence="7">
    <location>
        <begin position="124"/>
        <end position="143"/>
    </location>
</feature>
<keyword evidence="2" id="KW-0813">Transport</keyword>
<feature type="transmembrane region" description="Helical" evidence="7">
    <location>
        <begin position="395"/>
        <end position="416"/>
    </location>
</feature>
<dbReference type="SUPFAM" id="SSF103473">
    <property type="entry name" value="MFS general substrate transporter"/>
    <property type="match status" value="1"/>
</dbReference>
<gene>
    <name evidence="9" type="ORF">LSH36_1068g00018</name>
</gene>
<evidence type="ECO:0000256" key="4">
    <source>
        <dbReference type="ARBA" id="ARBA00022847"/>
    </source>
</evidence>
<name>A0AAD9IVC1_9ANNE</name>
<feature type="transmembrane region" description="Helical" evidence="7">
    <location>
        <begin position="332"/>
        <end position="354"/>
    </location>
</feature>
<dbReference type="PANTHER" id="PTHR11662">
    <property type="entry name" value="SOLUTE CARRIER FAMILY 17"/>
    <property type="match status" value="1"/>
</dbReference>
<dbReference type="GO" id="GO:0015293">
    <property type="term" value="F:symporter activity"/>
    <property type="evidence" value="ECO:0007669"/>
    <property type="project" value="UniProtKB-KW"/>
</dbReference>